<dbReference type="OMA" id="TMLLLMD"/>
<dbReference type="EC" id="2.1.1.220" evidence="1"/>
<evidence type="ECO:0000259" key="9">
    <source>
        <dbReference type="Pfam" id="PF21985"/>
    </source>
</evidence>
<evidence type="ECO:0000256" key="1">
    <source>
        <dbReference type="ARBA" id="ARBA00012796"/>
    </source>
</evidence>
<reference evidence="10" key="2">
    <citation type="submission" date="2025-08" db="UniProtKB">
        <authorList>
            <consortium name="Ensembl"/>
        </authorList>
    </citation>
    <scope>IDENTIFICATION</scope>
</reference>
<dbReference type="GO" id="GO:0090646">
    <property type="term" value="P:mitochondrial tRNA processing"/>
    <property type="evidence" value="ECO:0007669"/>
    <property type="project" value="Ensembl"/>
</dbReference>
<dbReference type="PANTHER" id="PTHR12133">
    <property type="entry name" value="TRNA (ADENINE(58)-N(1))-METHYLTRANSFERASE"/>
    <property type="match status" value="1"/>
</dbReference>
<feature type="region of interest" description="Disordered" evidence="7">
    <location>
        <begin position="434"/>
        <end position="457"/>
    </location>
</feature>
<dbReference type="GeneID" id="114594580"/>
<feature type="domain" description="tRNA (adenine(58)-N(1))-methyltransferase catalytic subunit TRM61 C-terminal" evidence="8">
    <location>
        <begin position="244"/>
        <end position="485"/>
    </location>
</feature>
<sequence>MRCWRLGSLLEVRASSWESRAALSGKQPRPPSRDTLGFQAAAPETCSAHPRELQGAPLLLRAGIGSLGSSRRALSSSAGDKDGRDEPEGPPAGSAAAPGPAVARRRAWHRSLSPSERLSQLVQHGEHLSPHVAEASSSPPFADVVPQEELQPDRDSPSEELRDAPSKNAPFQLGDLFLAESRRRRDAEFKKLCKLAADGVLTSTWGAVKHADIVGKLPGQMFRTSTGHTFLIRRPSLEEFVLLMERGPTISYPKDINAMLLLMDISQGDTVLEAGSGSGGMSLFLSRAVGPQGRVVSYEVRRDHYRVAKKNYKRWRDAWKISHPLEWPDNVDFINEDILTAAKALKNVTFDAIALDMLVPQNLLPVAIPNLKMGGVCAVYLANITQVIDLVEAIRTSKINLFCERIVEVTHRDWIVLPASWKIGGVFHNMKSNQNKNNESACHDENEEIPAQQNKEDDALISEETKPPYIARPYPWQVGHTAFLVKLRKFNPAYPNTTSNSIC</sequence>
<keyword evidence="11" id="KW-1185">Reference proteome</keyword>
<keyword evidence="5" id="KW-0819">tRNA processing</keyword>
<keyword evidence="3" id="KW-0808">Transferase</keyword>
<dbReference type="GO" id="GO:0016433">
    <property type="term" value="F:rRNA (adenine) methyltransferase activity"/>
    <property type="evidence" value="ECO:0007669"/>
    <property type="project" value="Ensembl"/>
</dbReference>
<dbReference type="AlphaFoldDB" id="A0A670HRL0"/>
<dbReference type="KEGG" id="pmua:114594580"/>
<organism evidence="10 11">
    <name type="scientific">Podarcis muralis</name>
    <name type="common">Wall lizard</name>
    <name type="synonym">Lacerta muralis</name>
    <dbReference type="NCBI Taxonomy" id="64176"/>
    <lineage>
        <taxon>Eukaryota</taxon>
        <taxon>Metazoa</taxon>
        <taxon>Chordata</taxon>
        <taxon>Craniata</taxon>
        <taxon>Vertebrata</taxon>
        <taxon>Euteleostomi</taxon>
        <taxon>Lepidosauria</taxon>
        <taxon>Squamata</taxon>
        <taxon>Bifurcata</taxon>
        <taxon>Unidentata</taxon>
        <taxon>Episquamata</taxon>
        <taxon>Laterata</taxon>
        <taxon>Lacertibaenia</taxon>
        <taxon>Lacertidae</taxon>
        <taxon>Podarcis</taxon>
    </lineage>
</organism>
<gene>
    <name evidence="10" type="primary">TRMT61B</name>
</gene>
<dbReference type="GO" id="GO:0031515">
    <property type="term" value="C:tRNA (m1A) methyltransferase complex"/>
    <property type="evidence" value="ECO:0007669"/>
    <property type="project" value="InterPro"/>
</dbReference>
<dbReference type="GO" id="GO:0061953">
    <property type="term" value="F:mRNA (adenine-N1-)-methyltransferase activity"/>
    <property type="evidence" value="ECO:0007669"/>
    <property type="project" value="Ensembl"/>
</dbReference>
<dbReference type="CDD" id="cd02440">
    <property type="entry name" value="AdoMet_MTases"/>
    <property type="match status" value="1"/>
</dbReference>
<dbReference type="InterPro" id="IPR029063">
    <property type="entry name" value="SAM-dependent_MTases_sf"/>
</dbReference>
<feature type="compositionally biased region" description="Low complexity" evidence="7">
    <location>
        <begin position="91"/>
        <end position="102"/>
    </location>
</feature>
<evidence type="ECO:0000313" key="10">
    <source>
        <dbReference type="Ensembl" id="ENSPMRP00000001717.1"/>
    </source>
</evidence>
<dbReference type="InterPro" id="IPR014816">
    <property type="entry name" value="tRNA_MeTrfase_Gcd14"/>
</dbReference>
<dbReference type="SUPFAM" id="SSF53335">
    <property type="entry name" value="S-adenosyl-L-methionine-dependent methyltransferases"/>
    <property type="match status" value="1"/>
</dbReference>
<evidence type="ECO:0000256" key="7">
    <source>
        <dbReference type="SAM" id="MobiDB-lite"/>
    </source>
</evidence>
<comment type="catalytic activity">
    <reaction evidence="6">
        <text>an adenosine in mRNA + S-adenosyl-L-methionine = an N(1)-methyladenosine in mRNA + S-adenosyl-L-homocysteine + H(+)</text>
        <dbReference type="Rhea" id="RHEA:55392"/>
        <dbReference type="Rhea" id="RHEA-COMP:12414"/>
        <dbReference type="Rhea" id="RHEA-COMP:12415"/>
        <dbReference type="ChEBI" id="CHEBI:15378"/>
        <dbReference type="ChEBI" id="CHEBI:57856"/>
        <dbReference type="ChEBI" id="CHEBI:59789"/>
        <dbReference type="ChEBI" id="CHEBI:74411"/>
        <dbReference type="ChEBI" id="CHEBI:74491"/>
    </reaction>
</comment>
<dbReference type="GeneTree" id="ENSGT00940000154239"/>
<dbReference type="FunFam" id="3.10.330.20:FF:000003">
    <property type="entry name" value="tRNA (Adenine(58)-N(1))-methyltransferase, mitochondrial isoform X1"/>
    <property type="match status" value="1"/>
</dbReference>
<keyword evidence="2" id="KW-0489">Methyltransferase</keyword>
<evidence type="ECO:0000259" key="8">
    <source>
        <dbReference type="Pfam" id="PF08704"/>
    </source>
</evidence>
<protein>
    <recommendedName>
        <fullName evidence="1">tRNA (adenine(58)-N(1))-methyltransferase</fullName>
        <ecNumber evidence="1">2.1.1.220</ecNumber>
    </recommendedName>
</protein>
<dbReference type="GO" id="GO:0160107">
    <property type="term" value="F:tRNA (adenine(58)-N1)-methyltransferase activity"/>
    <property type="evidence" value="ECO:0007669"/>
    <property type="project" value="UniProtKB-EC"/>
</dbReference>
<evidence type="ECO:0000256" key="2">
    <source>
        <dbReference type="ARBA" id="ARBA00022603"/>
    </source>
</evidence>
<evidence type="ECO:0000256" key="3">
    <source>
        <dbReference type="ARBA" id="ARBA00022679"/>
    </source>
</evidence>
<dbReference type="InterPro" id="IPR049470">
    <property type="entry name" value="TRM61_C"/>
</dbReference>
<dbReference type="Gene3D" id="3.10.330.20">
    <property type="match status" value="1"/>
</dbReference>
<dbReference type="PANTHER" id="PTHR12133:SF1">
    <property type="entry name" value="TRNA (ADENINE(58)-N(1))-METHYLTRANSFERASE, MITOCHONDRIAL"/>
    <property type="match status" value="1"/>
</dbReference>
<keyword evidence="4" id="KW-0949">S-adenosyl-L-methionine</keyword>
<dbReference type="CTD" id="55006"/>
<dbReference type="FunFam" id="3.40.50.150:FF:000181">
    <property type="entry name" value="tRNA (Adenine(58)-N(1))-methyltransferase, mitochondrial isoform X4"/>
    <property type="match status" value="1"/>
</dbReference>
<feature type="domain" description="TR61B FKBP-like" evidence="9">
    <location>
        <begin position="174"/>
        <end position="227"/>
    </location>
</feature>
<dbReference type="Ensembl" id="ENSPMRT00000001822.1">
    <property type="protein sequence ID" value="ENSPMRP00000001717.1"/>
    <property type="gene ID" value="ENSPMRG00000001261.1"/>
</dbReference>
<evidence type="ECO:0000256" key="5">
    <source>
        <dbReference type="ARBA" id="ARBA00022694"/>
    </source>
</evidence>
<evidence type="ECO:0000256" key="4">
    <source>
        <dbReference type="ARBA" id="ARBA00022691"/>
    </source>
</evidence>
<evidence type="ECO:0000256" key="6">
    <source>
        <dbReference type="ARBA" id="ARBA00048481"/>
    </source>
</evidence>
<dbReference type="Gene3D" id="3.40.50.150">
    <property type="entry name" value="Vaccinia Virus protein VP39"/>
    <property type="match status" value="1"/>
</dbReference>
<feature type="region of interest" description="Disordered" evidence="7">
    <location>
        <begin position="70"/>
        <end position="109"/>
    </location>
</feature>
<dbReference type="GO" id="GO:0005759">
    <property type="term" value="C:mitochondrial matrix"/>
    <property type="evidence" value="ECO:0007669"/>
    <property type="project" value="Ensembl"/>
</dbReference>
<dbReference type="Pfam" id="PF21985">
    <property type="entry name" value="TR61B_FKBP-like"/>
    <property type="match status" value="1"/>
</dbReference>
<dbReference type="OrthoDB" id="5585464at2759"/>
<dbReference type="SMR" id="A0A670HRL0"/>
<dbReference type="RefSeq" id="XP_028580285.1">
    <property type="nucleotide sequence ID" value="XM_028724452.1"/>
</dbReference>
<name>A0A670HRL0_PODMU</name>
<dbReference type="GO" id="GO:0030488">
    <property type="term" value="P:tRNA methylation"/>
    <property type="evidence" value="ECO:0007669"/>
    <property type="project" value="InterPro"/>
</dbReference>
<dbReference type="Pfam" id="PF08704">
    <property type="entry name" value="GCD14"/>
    <property type="match status" value="1"/>
</dbReference>
<evidence type="ECO:0000313" key="11">
    <source>
        <dbReference type="Proteomes" id="UP000472272"/>
    </source>
</evidence>
<accession>A0A670HRL0</accession>
<proteinExistence type="predicted"/>
<dbReference type="PROSITE" id="PS51620">
    <property type="entry name" value="SAM_TRM61"/>
    <property type="match status" value="1"/>
</dbReference>
<dbReference type="Proteomes" id="UP000472272">
    <property type="component" value="Chromosome 3"/>
</dbReference>
<reference evidence="10" key="3">
    <citation type="submission" date="2025-09" db="UniProtKB">
        <authorList>
            <consortium name="Ensembl"/>
        </authorList>
    </citation>
    <scope>IDENTIFICATION</scope>
</reference>
<dbReference type="GO" id="GO:0006397">
    <property type="term" value="P:mRNA processing"/>
    <property type="evidence" value="ECO:0007669"/>
    <property type="project" value="Ensembl"/>
</dbReference>
<dbReference type="InterPro" id="IPR054151">
    <property type="entry name" value="TR61B_FKBP-like"/>
</dbReference>
<feature type="region of interest" description="Disordered" evidence="7">
    <location>
        <begin position="128"/>
        <end position="168"/>
    </location>
</feature>
<reference evidence="10 11" key="1">
    <citation type="journal article" date="2019" name="Proc. Natl. Acad. Sci. U.S.A.">
        <title>Regulatory changes in pterin and carotenoid genes underlie balanced color polymorphisms in the wall lizard.</title>
        <authorList>
            <person name="Andrade P."/>
            <person name="Pinho C."/>
            <person name="Perez I de Lanuza G."/>
            <person name="Afonso S."/>
            <person name="Brejcha J."/>
            <person name="Rubin C.J."/>
            <person name="Wallerman O."/>
            <person name="Pereira P."/>
            <person name="Sabatino S.J."/>
            <person name="Bellati A."/>
            <person name="Pellitteri-Rosa D."/>
            <person name="Bosakova Z."/>
            <person name="Bunikis I."/>
            <person name="Carretero M.A."/>
            <person name="Feiner N."/>
            <person name="Marsik P."/>
            <person name="Pauperio F."/>
            <person name="Salvi D."/>
            <person name="Soler L."/>
            <person name="While G.M."/>
            <person name="Uller T."/>
            <person name="Font E."/>
            <person name="Andersson L."/>
            <person name="Carneiro M."/>
        </authorList>
    </citation>
    <scope>NUCLEOTIDE SEQUENCE</scope>
</reference>
<feature type="compositionally biased region" description="Basic and acidic residues" evidence="7">
    <location>
        <begin position="151"/>
        <end position="165"/>
    </location>
</feature>